<dbReference type="PROSITE" id="PS51175">
    <property type="entry name" value="CBM6"/>
    <property type="match status" value="1"/>
</dbReference>
<feature type="chain" id="PRO_5030754999" evidence="4">
    <location>
        <begin position="18"/>
        <end position="2080"/>
    </location>
</feature>
<dbReference type="InterPro" id="IPR011041">
    <property type="entry name" value="Quinoprot_gluc/sorb_DH_b-prop"/>
</dbReference>
<dbReference type="Gene3D" id="2.60.120.260">
    <property type="entry name" value="Galactose-binding domain-like"/>
    <property type="match status" value="1"/>
</dbReference>
<dbReference type="InterPro" id="IPR006584">
    <property type="entry name" value="Cellulose-bd_IV"/>
</dbReference>
<dbReference type="SUPFAM" id="SSF49785">
    <property type="entry name" value="Galactose-binding domain-like"/>
    <property type="match status" value="1"/>
</dbReference>
<dbReference type="InterPro" id="IPR013320">
    <property type="entry name" value="ConA-like_dom_sf"/>
</dbReference>
<dbReference type="SUPFAM" id="SSF49899">
    <property type="entry name" value="Concanavalin A-like lectins/glucanases"/>
    <property type="match status" value="2"/>
</dbReference>
<feature type="region of interest" description="Disordered" evidence="2">
    <location>
        <begin position="2009"/>
        <end position="2041"/>
    </location>
</feature>
<evidence type="ECO:0000259" key="6">
    <source>
        <dbReference type="PROSITE" id="PS51175"/>
    </source>
</evidence>
<dbReference type="PROSITE" id="PS50093">
    <property type="entry name" value="PKD"/>
    <property type="match status" value="2"/>
</dbReference>
<dbReference type="InterPro" id="IPR029062">
    <property type="entry name" value="Class_I_gatase-like"/>
</dbReference>
<evidence type="ECO:0000256" key="2">
    <source>
        <dbReference type="SAM" id="MobiDB-lite"/>
    </source>
</evidence>
<feature type="signal peptide" evidence="4">
    <location>
        <begin position="1"/>
        <end position="17"/>
    </location>
</feature>
<dbReference type="EMBL" id="JACCFM010000001">
    <property type="protein sequence ID" value="NYJ21331.1"/>
    <property type="molecule type" value="Genomic_DNA"/>
</dbReference>
<dbReference type="CDD" id="cd00146">
    <property type="entry name" value="PKD"/>
    <property type="match status" value="2"/>
</dbReference>
<dbReference type="Pfam" id="PF00801">
    <property type="entry name" value="PKD"/>
    <property type="match status" value="1"/>
</dbReference>
<feature type="region of interest" description="Disordered" evidence="2">
    <location>
        <begin position="428"/>
        <end position="448"/>
    </location>
</feature>
<feature type="domain" description="PKD" evidence="5">
    <location>
        <begin position="726"/>
        <end position="808"/>
    </location>
</feature>
<gene>
    <name evidence="7" type="ORF">HNR05_003122</name>
</gene>
<dbReference type="SMART" id="SM00089">
    <property type="entry name" value="PKD"/>
    <property type="match status" value="2"/>
</dbReference>
<accession>A0A7Z0EGZ1</accession>
<dbReference type="InterPro" id="IPR058094">
    <property type="entry name" value="Ig-like_OmpL47-like"/>
</dbReference>
<organism evidence="7 8">
    <name type="scientific">Glaciibacter psychrotolerans</name>
    <dbReference type="NCBI Taxonomy" id="670054"/>
    <lineage>
        <taxon>Bacteria</taxon>
        <taxon>Bacillati</taxon>
        <taxon>Actinomycetota</taxon>
        <taxon>Actinomycetes</taxon>
        <taxon>Micrococcales</taxon>
        <taxon>Microbacteriaceae</taxon>
        <taxon>Glaciibacter</taxon>
    </lineage>
</organism>
<evidence type="ECO:0000259" key="5">
    <source>
        <dbReference type="PROSITE" id="PS50093"/>
    </source>
</evidence>
<feature type="compositionally biased region" description="Basic and acidic residues" evidence="2">
    <location>
        <begin position="435"/>
        <end position="446"/>
    </location>
</feature>
<dbReference type="InterPro" id="IPR008979">
    <property type="entry name" value="Galactose-bd-like_sf"/>
</dbReference>
<feature type="domain" description="PKD" evidence="5">
    <location>
        <begin position="1093"/>
        <end position="1149"/>
    </location>
</feature>
<dbReference type="Pfam" id="PF17851">
    <property type="entry name" value="GH43_C2"/>
    <property type="match status" value="2"/>
</dbReference>
<keyword evidence="1 4" id="KW-0732">Signal</keyword>
<dbReference type="SUPFAM" id="SSF52317">
    <property type="entry name" value="Class I glutamine amidotransferase-like"/>
    <property type="match status" value="1"/>
</dbReference>
<dbReference type="InterPro" id="IPR022409">
    <property type="entry name" value="PKD/Chitinase_dom"/>
</dbReference>
<dbReference type="InterPro" id="IPR035986">
    <property type="entry name" value="PKD_dom_sf"/>
</dbReference>
<dbReference type="Gene3D" id="2.120.10.30">
    <property type="entry name" value="TolB, C-terminal domain"/>
    <property type="match status" value="1"/>
</dbReference>
<dbReference type="InterPro" id="IPR029010">
    <property type="entry name" value="ThuA-like"/>
</dbReference>
<proteinExistence type="predicted"/>
<dbReference type="Pfam" id="PF03422">
    <property type="entry name" value="CBM_6"/>
    <property type="match status" value="1"/>
</dbReference>
<dbReference type="PANTHER" id="PTHR40469">
    <property type="entry name" value="SECRETED GLYCOSYL HYDROLASE"/>
    <property type="match status" value="1"/>
</dbReference>
<keyword evidence="8" id="KW-1185">Reference proteome</keyword>
<dbReference type="GO" id="GO:0005975">
    <property type="term" value="P:carbohydrate metabolic process"/>
    <property type="evidence" value="ECO:0007669"/>
    <property type="project" value="UniProtKB-ARBA"/>
</dbReference>
<feature type="transmembrane region" description="Helical" evidence="3">
    <location>
        <begin position="2049"/>
        <end position="2069"/>
    </location>
</feature>
<evidence type="ECO:0000313" key="7">
    <source>
        <dbReference type="EMBL" id="NYJ21331.1"/>
    </source>
</evidence>
<dbReference type="NCBIfam" id="NF047446">
    <property type="entry name" value="barrel_OmpL47"/>
    <property type="match status" value="1"/>
</dbReference>
<dbReference type="RefSeq" id="WP_246318422.1">
    <property type="nucleotide sequence ID" value="NZ_JACCFM010000001.1"/>
</dbReference>
<feature type="compositionally biased region" description="Gly residues" evidence="2">
    <location>
        <begin position="2014"/>
        <end position="2037"/>
    </location>
</feature>
<dbReference type="Pfam" id="PF07995">
    <property type="entry name" value="GSDH"/>
    <property type="match status" value="1"/>
</dbReference>
<dbReference type="Pfam" id="PF06283">
    <property type="entry name" value="ThuA"/>
    <property type="match status" value="1"/>
</dbReference>
<dbReference type="InterPro" id="IPR011042">
    <property type="entry name" value="6-blade_b-propeller_TolB-like"/>
</dbReference>
<evidence type="ECO:0000313" key="8">
    <source>
        <dbReference type="Proteomes" id="UP000537260"/>
    </source>
</evidence>
<evidence type="ECO:0000256" key="3">
    <source>
        <dbReference type="SAM" id="Phobius"/>
    </source>
</evidence>
<reference evidence="7 8" key="1">
    <citation type="submission" date="2020-07" db="EMBL/GenBank/DDBJ databases">
        <title>Sequencing the genomes of 1000 actinobacteria strains.</title>
        <authorList>
            <person name="Klenk H.-P."/>
        </authorList>
    </citation>
    <scope>NUCLEOTIDE SEQUENCE [LARGE SCALE GENOMIC DNA]</scope>
    <source>
        <strain evidence="7 8">LI1</strain>
    </source>
</reference>
<sequence length="2080" mass="218732">MIATAAALGMVATGAFAATPAVAGTSPAAAALSAASTHQIAPLAAPEVTPAFKALVFSKTAGFRHTSIEAGTAAIKQLGVDNGFDVDSTEDATAFTEANLAQYDVVIWLSTTGDVLDATQQAAFEHYIEGGGGYAGIHAAADTEYDWPWYADLVGAQFSNHPANQNATIKVEDRAHPSTAFLDQTWDRYDEWYAYRENPRTSVHVLASVDEKSYSGGTMGVDHPIAWCQNYDGGRSWYTGGGHVDENYADPQFLEHLLGGIRTASGDLAADCSATDEGSFDMVALDDNTSNPMMLDVAPNGDVFYAERDGRVMRIDSTTTTTSTALTLNVFTANEDGLQGLVLDPDFATNNWVYVYWSPANVESYGPHNKLSRFSYDPATKSIVPSTEKSILRVPVQRDNCCHVGGDMVFDAEGNLILVTGDNSNPFESSGFTPIDERPGRSDFDAQRTSANTNDLRGKVLRITPHEDGSYTVPAGNLFDEAADSTDKTKPEIYAMGFRNPFRIGIDEKTNALFVADFGPDAGSASSSRGPGGTVEWNIIKEPGNYGWPYCAGIKCFNDYNFANEVSGPKFNPQALVNTSPNNTGLTNLPPMVDADWWTENGATPIYTEIGVSGAPMGGPIYHYDENLDSDVKWPEYWDGKVLFGEWNQGKMYSFQLDEATSSTIFKVNRALPGIFDPAAGFNRMMDFDFGPDGSLYAIDWGSGFGGNNADSGIYKINYNGGNPAPIAHATADVTNGPAPLTVKFSSEGTRHPTSNRITLEWSFGDGSPAVTEANPTHVYADNGQYTAQLTVTDEDDGQISVANVVVVVGNEVPSVSIDFPDNGGFFEWGDQVAYSVTVNDPDGAFDCANVSVHPALGHDAHAHPMEALQGCEGVLQTSRDDGHGAEANIFWVIDARYTDDGGAAGIPLTGYALGVLQPKRVQSEFFTSTGRIGGTGSGDDGVRVESTSDVQGGGSNIGYVEPNDWWAHEPVSLKNVDSISLRAASGNAAGAKLSVRWGSPTGTELGQVTVPNTGDWQRYGDFPLDIPSNAPTGSGGLFFVLLSGGINVNWLTINGRGVTDNVRPDLAVTYDKVSGGAPLTVVATSVSHDPDGDSAKIVTTWNQGTGDGFIVGAASNELVYTEPGTYLLTVRATDERGAYAEKKQTITVIDGGPARCFAGRSDDFTGTTLDEDRWDTIIRRDQTLVVKDGNLVIPVSKTDINGAANAGAKNIVLQDLPAGAWEATTKVAVPLRAGYQQAGLMIYGDDDNYAKMVIIARNAAGESPNERYFQYIREEAGNSNEGIASNTGRLSPDFPDTAYLRLTSDGTNLTAAYSEDGVAFTAMPETKQLAGITNPKIGLFAAAGTGSKPAVINAEFDWFTITPDDTAGSAVPNDEFDGTGLDACRWTVLNEDRAGYRVADGQLAIDTTPTDIYEASNSTVPNIVVQPQPSPDWTVETKVDASTFDRKYHQGGLILYGNEDNYVKLTTMASNNGGAALTRVIELRSESGGVIAQPQPQAAVTGGTYWLRLSKVGSVFTGSFSEDGVTWSVLDAPVVNSGLNAASVGLFALGAEQTKATTAKFDHFRVIAAPLRVSGVLSPGAPTGTNGWYTNAVSLTVAAEGGTGTVYREYKLDGAANWFEYTSPVIVQTDGDHSIAYRASAQGATTDPQMVSFKIDRLAPVPVATLTVDPSDATLRTVAITATDATSGVASIEYRTDGGDWIAYSAVIPLTANAQTVTYRAQDAAGNLSSESTLQVASVGEPEATVLTVTGTLSPATPNGANGWYTNSVDVSATGTSTVDGVVTVEYSTDGSVFTTLTGTVTLSSEGPNSVWLRAKDSEDNRSEPKRFDVKIDSVVPTATAALSDARVITLEAADETSSIARIEYRLSTDAADASWRVYSGGFSASDAAMTVSYRGVDAAGNVGDTGVLAVDAAPAVPATPALVVDDTTLVVGGLVRVNGTGFTAGDDVEIWFYSDPQLVTTVTVNEQGGFARTIQVPATVSPGTHHLRALINGAVVASSVEITVSAVPVGPGPGDGGGNGPGNGPGSGNGAGGSATGSLAETGAEGWQSLIPLALILLFAGLVGVVISKHRRAGASTS</sequence>
<evidence type="ECO:0000256" key="4">
    <source>
        <dbReference type="SAM" id="SignalP"/>
    </source>
</evidence>
<dbReference type="Pfam" id="PF18911">
    <property type="entry name" value="PKD_4"/>
    <property type="match status" value="1"/>
</dbReference>
<dbReference type="SUPFAM" id="SSF50952">
    <property type="entry name" value="Soluble quinoprotein glucose dehydrogenase"/>
    <property type="match status" value="1"/>
</dbReference>
<keyword evidence="3" id="KW-0812">Transmembrane</keyword>
<evidence type="ECO:0000256" key="1">
    <source>
        <dbReference type="ARBA" id="ARBA00022729"/>
    </source>
</evidence>
<dbReference type="InterPro" id="IPR000601">
    <property type="entry name" value="PKD_dom"/>
</dbReference>
<dbReference type="Gene3D" id="2.60.40.10">
    <property type="entry name" value="Immunoglobulins"/>
    <property type="match status" value="2"/>
</dbReference>
<dbReference type="InterPro" id="IPR013783">
    <property type="entry name" value="Ig-like_fold"/>
</dbReference>
<feature type="domain" description="CBM6" evidence="6">
    <location>
        <begin position="920"/>
        <end position="1055"/>
    </location>
</feature>
<dbReference type="Gene3D" id="2.60.120.200">
    <property type="match status" value="2"/>
</dbReference>
<dbReference type="Gene3D" id="3.40.50.880">
    <property type="match status" value="1"/>
</dbReference>
<dbReference type="SUPFAM" id="SSF49299">
    <property type="entry name" value="PKD domain"/>
    <property type="match status" value="2"/>
</dbReference>
<dbReference type="CDD" id="cd04084">
    <property type="entry name" value="CBM6_xylanase-like"/>
    <property type="match status" value="1"/>
</dbReference>
<comment type="caution">
    <text evidence="7">The sequence shown here is derived from an EMBL/GenBank/DDBJ whole genome shotgun (WGS) entry which is preliminary data.</text>
</comment>
<dbReference type="InterPro" id="IPR005084">
    <property type="entry name" value="CBM6"/>
</dbReference>
<dbReference type="InterPro" id="IPR012938">
    <property type="entry name" value="Glc/Sorbosone_DH"/>
</dbReference>
<keyword evidence="3" id="KW-0472">Membrane</keyword>
<keyword evidence="3" id="KW-1133">Transmembrane helix</keyword>
<dbReference type="PANTHER" id="PTHR40469:SF2">
    <property type="entry name" value="GALACTOSE-BINDING DOMAIN-LIKE SUPERFAMILY PROTEIN"/>
    <property type="match status" value="1"/>
</dbReference>
<dbReference type="GO" id="GO:0030246">
    <property type="term" value="F:carbohydrate binding"/>
    <property type="evidence" value="ECO:0007669"/>
    <property type="project" value="InterPro"/>
</dbReference>
<name>A0A7Z0EGZ1_9MICO</name>
<dbReference type="SMART" id="SM00606">
    <property type="entry name" value="CBD_IV"/>
    <property type="match status" value="1"/>
</dbReference>
<protein>
    <submittedName>
        <fullName evidence="7">Glucose/arabinose dehydrogenase/regulation of enolase protein 1 (Concanavalin A-like superfamily)</fullName>
    </submittedName>
</protein>
<dbReference type="InterPro" id="IPR041542">
    <property type="entry name" value="GH43_C2"/>
</dbReference>
<dbReference type="Proteomes" id="UP000537260">
    <property type="component" value="Unassembled WGS sequence"/>
</dbReference>